<gene>
    <name evidence="2" type="ORF">SOMG_03491</name>
</gene>
<name>A0AAE9WEL5_9SCHI</name>
<dbReference type="GO" id="GO:0005737">
    <property type="term" value="C:cytoplasm"/>
    <property type="evidence" value="ECO:0007669"/>
    <property type="project" value="TreeGrafter"/>
</dbReference>
<evidence type="ECO:0000313" key="3">
    <source>
        <dbReference type="Proteomes" id="UP001212411"/>
    </source>
</evidence>
<dbReference type="Gene3D" id="2.30.110.10">
    <property type="entry name" value="Electron Transport, Fmn-binding Protein, Chain A"/>
    <property type="match status" value="1"/>
</dbReference>
<dbReference type="PANTHER" id="PTHR28040">
    <property type="entry name" value="PYRIDOXAMINE 5'-PHOSPHATE OXIDASE YLR456W HOMOLOG-RELATED"/>
    <property type="match status" value="1"/>
</dbReference>
<dbReference type="Proteomes" id="UP001212411">
    <property type="component" value="Chromosome 2"/>
</dbReference>
<dbReference type="AlphaFoldDB" id="A0AAE9WEL5"/>
<dbReference type="Pfam" id="PF01243">
    <property type="entry name" value="PNPOx_N"/>
    <property type="match status" value="1"/>
</dbReference>
<dbReference type="InterPro" id="IPR011576">
    <property type="entry name" value="Pyridox_Oxase_N"/>
</dbReference>
<accession>A0AAE9WEL5</accession>
<dbReference type="GeneID" id="80876970"/>
<feature type="domain" description="Pyridoxamine 5'-phosphate oxidase N-terminal" evidence="1">
    <location>
        <begin position="14"/>
        <end position="168"/>
    </location>
</feature>
<reference evidence="2 3" key="1">
    <citation type="journal article" date="2023" name="G3 (Bethesda)">
        <title>A high-quality reference genome for the fission yeast Schizosaccharomyces osmophilus.</title>
        <authorList>
            <person name="Jia G.S."/>
            <person name="Zhang W.C."/>
            <person name="Liang Y."/>
            <person name="Liu X.H."/>
            <person name="Rhind N."/>
            <person name="Pidoux A."/>
            <person name="Brysch-Herzberg M."/>
            <person name="Du L.L."/>
        </authorList>
    </citation>
    <scope>NUCLEOTIDE SEQUENCE [LARGE SCALE GENOMIC DNA]</scope>
    <source>
        <strain evidence="2 3">CBS 15793</strain>
    </source>
</reference>
<dbReference type="SUPFAM" id="SSF50475">
    <property type="entry name" value="FMN-binding split barrel"/>
    <property type="match status" value="1"/>
</dbReference>
<protein>
    <submittedName>
        <fullName evidence="2">CREG1-like protein</fullName>
    </submittedName>
</protein>
<dbReference type="PANTHER" id="PTHR28040:SF1">
    <property type="entry name" value="PYRIDOXAMINE 5'-PHOSPHATE OXIDASE YLR456W HOMOLOG-RELATED"/>
    <property type="match status" value="1"/>
</dbReference>
<dbReference type="GO" id="GO:0005634">
    <property type="term" value="C:nucleus"/>
    <property type="evidence" value="ECO:0007669"/>
    <property type="project" value="TreeGrafter"/>
</dbReference>
<dbReference type="InterPro" id="IPR052841">
    <property type="entry name" value="PMP_oxidase-like"/>
</dbReference>
<proteinExistence type="predicted"/>
<dbReference type="KEGG" id="som:SOMG_03491"/>
<evidence type="ECO:0000259" key="1">
    <source>
        <dbReference type="Pfam" id="PF01243"/>
    </source>
</evidence>
<evidence type="ECO:0000313" key="2">
    <source>
        <dbReference type="EMBL" id="WBW73328.1"/>
    </source>
</evidence>
<organism evidence="2 3">
    <name type="scientific">Schizosaccharomyces osmophilus</name>
    <dbReference type="NCBI Taxonomy" id="2545709"/>
    <lineage>
        <taxon>Eukaryota</taxon>
        <taxon>Fungi</taxon>
        <taxon>Dikarya</taxon>
        <taxon>Ascomycota</taxon>
        <taxon>Taphrinomycotina</taxon>
        <taxon>Schizosaccharomycetes</taxon>
        <taxon>Schizosaccharomycetales</taxon>
        <taxon>Schizosaccharomycetaceae</taxon>
        <taxon>Schizosaccharomyces</taxon>
    </lineage>
</organism>
<dbReference type="EMBL" id="CP115612">
    <property type="protein sequence ID" value="WBW73328.1"/>
    <property type="molecule type" value="Genomic_DNA"/>
</dbReference>
<dbReference type="RefSeq" id="XP_056037571.1">
    <property type="nucleotide sequence ID" value="XM_056182281.1"/>
</dbReference>
<sequence length="190" mass="21343">MSSTKMNHDQLPVQVQRCLGSSKYIQLATCFQDQPHSSLMIFTYVPAGQALPYEADDCIILTTGESSKKFFNISSNPRVSLLVHDWTTNRQEVDQDASSLCSLLYKMNQAQCSTTSVSLNGLATILPSGSEEEMFFRSKHIHTNDQGSTKQYVEGEGFRIVKVKLQSARISDQRLDHVVKWNSKGEETPF</sequence>
<keyword evidence="3" id="KW-1185">Reference proteome</keyword>
<dbReference type="InterPro" id="IPR012349">
    <property type="entry name" value="Split_barrel_FMN-bd"/>
</dbReference>